<feature type="chain" id="PRO_5038026159" evidence="1">
    <location>
        <begin position="31"/>
        <end position="644"/>
    </location>
</feature>
<accession>A0A941IQK4</accession>
<dbReference type="RefSeq" id="WP_212530789.1">
    <property type="nucleotide sequence ID" value="NZ_JAGSOG010000135.1"/>
</dbReference>
<name>A0A941IQK4_9ACTN</name>
<comment type="caution">
    <text evidence="2">The sequence shown here is derived from an EMBL/GenBank/DDBJ whole genome shotgun (WGS) entry which is preliminary data.</text>
</comment>
<organism evidence="2 3">
    <name type="scientific">Actinospica durhamensis</name>
    <dbReference type="NCBI Taxonomy" id="1508375"/>
    <lineage>
        <taxon>Bacteria</taxon>
        <taxon>Bacillati</taxon>
        <taxon>Actinomycetota</taxon>
        <taxon>Actinomycetes</taxon>
        <taxon>Catenulisporales</taxon>
        <taxon>Actinospicaceae</taxon>
        <taxon>Actinospica</taxon>
    </lineage>
</organism>
<proteinExistence type="predicted"/>
<dbReference type="Gene3D" id="2.160.20.20">
    <property type="match status" value="1"/>
</dbReference>
<keyword evidence="3" id="KW-1185">Reference proteome</keyword>
<dbReference type="PROSITE" id="PS51318">
    <property type="entry name" value="TAT"/>
    <property type="match status" value="1"/>
</dbReference>
<keyword evidence="1" id="KW-0732">Signal</keyword>
<evidence type="ECO:0000313" key="3">
    <source>
        <dbReference type="Proteomes" id="UP000675781"/>
    </source>
</evidence>
<evidence type="ECO:0000256" key="1">
    <source>
        <dbReference type="SAM" id="SignalP"/>
    </source>
</evidence>
<dbReference type="InterPro" id="IPR012332">
    <property type="entry name" value="Autotransporter_pectin_lyase_C"/>
</dbReference>
<evidence type="ECO:0000313" key="2">
    <source>
        <dbReference type="EMBL" id="MBR7836309.1"/>
    </source>
</evidence>
<dbReference type="EMBL" id="JAGSOG010000135">
    <property type="protein sequence ID" value="MBR7836309.1"/>
    <property type="molecule type" value="Genomic_DNA"/>
</dbReference>
<gene>
    <name evidence="2" type="ORF">KDL01_23730</name>
</gene>
<protein>
    <submittedName>
        <fullName evidence="2">Uncharacterized protein</fullName>
    </submittedName>
</protein>
<reference evidence="2" key="1">
    <citation type="submission" date="2021-04" db="EMBL/GenBank/DDBJ databases">
        <title>Genome based classification of Actinospica acidithermotolerans sp. nov., an actinobacterium isolated from an Indonesian hot spring.</title>
        <authorList>
            <person name="Kusuma A.B."/>
            <person name="Putra K.E."/>
            <person name="Nafisah S."/>
            <person name="Loh J."/>
            <person name="Nouioui I."/>
            <person name="Goodfellow M."/>
        </authorList>
    </citation>
    <scope>NUCLEOTIDE SEQUENCE</scope>
    <source>
        <strain evidence="2">CSCA 57</strain>
    </source>
</reference>
<dbReference type="InterPro" id="IPR006311">
    <property type="entry name" value="TAT_signal"/>
</dbReference>
<feature type="signal peptide" evidence="1">
    <location>
        <begin position="1"/>
        <end position="30"/>
    </location>
</feature>
<dbReference type="AlphaFoldDB" id="A0A941IQK4"/>
<dbReference type="Proteomes" id="UP000675781">
    <property type="component" value="Unassembled WGS sequence"/>
</dbReference>
<sequence length="644" mass="65013">MSTLTRRSALTAAGAAAAGGVLLAPGVASAAQASASPTSGSGAGAPSGEIEVAAGATYTVSSTTHVAAVTIAQGGVLTAPAGSSLTMTVNGVETGQALTGTGAATTAFAAGSWRGDIVLTVTEAVDVAWQQHTYPFRQALYVAGGTVVADESVLAAVVGGKVTATAAHDVRIASTGECFDGVYVSDSAYALTNPAITLTGNGRCDFVGYGAAVVADGADARLTLDGAMISNHGAVRTGVIVTNGATALIKNSSIQVRNGVLPSDYVATVDLDKMESAPWMLAIDGNVRATNLLGNNSVAAYVNSSVTSETWGVLSTDAGSDCTLVAVNSTVANSGKDGYGTYVIGNATEYLLGTHFNVGSYATIFTGGTATYGDSDAATVAALNKSLNLGLTDADLKALKPRSTVVDSRRFGFMWHDRGTLNITGGTRVNSPHATFLNKGQNIDVTVDGSGGAQLNPGDGVLVQLIDNDDPGPVMVNGNLENAGVYTQPTGQPAKDASFDVTTAHSSDSVCSFSDADLRGDFFNGMRGDLNMVLNFTSSRVRGVISSTLAVHAVETITAANWWELGKVTNTAQAAVNNGAIVSLAQGSQWTVTGTSYLTGLTLDKTSSVSADGFGHAVRMTVDGVATKIVPGTAYTGAIVVSVG</sequence>